<dbReference type="Proteomes" id="UP000626180">
    <property type="component" value="Unassembled WGS sequence"/>
</dbReference>
<accession>A0A2X2CKT8</accession>
<comment type="subcellular location">
    <subcellularLocation>
        <location evidence="1">Cell membrane</location>
        <topology evidence="1">Multi-pass membrane protein</topology>
    </subcellularLocation>
</comment>
<feature type="transmembrane region" description="Helical" evidence="6">
    <location>
        <begin position="159"/>
        <end position="178"/>
    </location>
</feature>
<dbReference type="InterPro" id="IPR036259">
    <property type="entry name" value="MFS_trans_sf"/>
</dbReference>
<dbReference type="InterPro" id="IPR011701">
    <property type="entry name" value="MFS"/>
</dbReference>
<feature type="transmembrane region" description="Helical" evidence="6">
    <location>
        <begin position="280"/>
        <end position="297"/>
    </location>
</feature>
<feature type="transmembrane region" description="Helical" evidence="6">
    <location>
        <begin position="212"/>
        <end position="231"/>
    </location>
</feature>
<feature type="transmembrane region" description="Helical" evidence="6">
    <location>
        <begin position="251"/>
        <end position="268"/>
    </location>
</feature>
<dbReference type="Proteomes" id="UP000250443">
    <property type="component" value="Unassembled WGS sequence"/>
</dbReference>
<feature type="transmembrane region" description="Helical" evidence="6">
    <location>
        <begin position="41"/>
        <end position="59"/>
    </location>
</feature>
<feature type="transmembrane region" description="Helical" evidence="6">
    <location>
        <begin position="128"/>
        <end position="153"/>
    </location>
</feature>
<gene>
    <name evidence="7" type="ORF">IRZ65_09340</name>
    <name evidence="8" type="ORF">NCTC11842_02178</name>
</gene>
<dbReference type="RefSeq" id="WP_010798336.1">
    <property type="nucleotide sequence ID" value="NZ_FQYS01000003.1"/>
</dbReference>
<evidence type="ECO:0000313" key="10">
    <source>
        <dbReference type="Proteomes" id="UP000626180"/>
    </source>
</evidence>
<dbReference type="SUPFAM" id="SSF103473">
    <property type="entry name" value="MFS general substrate transporter"/>
    <property type="match status" value="1"/>
</dbReference>
<reference evidence="8 9" key="1">
    <citation type="submission" date="2018-06" db="EMBL/GenBank/DDBJ databases">
        <authorList>
            <consortium name="Pathogen Informatics"/>
            <person name="Doyle S."/>
        </authorList>
    </citation>
    <scope>NUCLEOTIDE SEQUENCE [LARGE SCALE GENOMIC DNA]</scope>
    <source>
        <strain evidence="8 9">NCTC11842</strain>
    </source>
</reference>
<keyword evidence="2" id="KW-1003">Cell membrane</keyword>
<evidence type="ECO:0000256" key="2">
    <source>
        <dbReference type="ARBA" id="ARBA00022475"/>
    </source>
</evidence>
<keyword evidence="5 6" id="KW-0472">Membrane</keyword>
<feature type="transmembrane region" description="Helical" evidence="6">
    <location>
        <begin position="71"/>
        <end position="89"/>
    </location>
</feature>
<feature type="transmembrane region" description="Helical" evidence="6">
    <location>
        <begin position="95"/>
        <end position="116"/>
    </location>
</feature>
<dbReference type="InterPro" id="IPR050189">
    <property type="entry name" value="MFS_Efflux_Transporters"/>
</dbReference>
<keyword evidence="3 6" id="KW-0812">Transmembrane</keyword>
<sequence>MNLRFCLIAMTALAVIGDNMLIPFYPQYFASRFDDPRPEQVGAYLAAICVVVMFAFPLWAKLAKRVHPIRILIWTQLAAGLLSVCCYTIDSLPLFWVVSLGMVVFKGSYLLMYPYVMSLEAKESHTRTIGTLSVVVHFGAIFGAAVGGLVLQALEMGEVFLIMALGDFIQMAICMRLMRDKPPASGEAPASSETPEQSATEVPIAKPGSHLIIYKLCLIMLLFYFSAYVIRPFFSVYWQEVSALENELVTGFVYSLPGAVALVALWWSKRASQHGHAWEGILSALLLGVCGIFIQGVENEVAILGGRLLFGWALYQVTVRLDALMFEMSKPEAYAVDFSKVNFFQSLGVMCSSYGAGLLVSHFTLSTPFWVGAAGLLLTAVLFPILVKAPNKAATAVKA</sequence>
<name>A0A2X2CKT8_PSELU</name>
<evidence type="ECO:0000313" key="8">
    <source>
        <dbReference type="EMBL" id="SPZ06286.1"/>
    </source>
</evidence>
<dbReference type="EMBL" id="JADMCD010000003">
    <property type="protein sequence ID" value="MBF8640887.1"/>
    <property type="molecule type" value="Genomic_DNA"/>
</dbReference>
<feature type="transmembrane region" description="Helical" evidence="6">
    <location>
        <begin position="369"/>
        <end position="387"/>
    </location>
</feature>
<dbReference type="PANTHER" id="PTHR43124:SF3">
    <property type="entry name" value="CHLORAMPHENICOL EFFLUX PUMP RV0191"/>
    <property type="match status" value="1"/>
</dbReference>
<evidence type="ECO:0000256" key="1">
    <source>
        <dbReference type="ARBA" id="ARBA00004651"/>
    </source>
</evidence>
<keyword evidence="10" id="KW-1185">Reference proteome</keyword>
<evidence type="ECO:0000313" key="7">
    <source>
        <dbReference type="EMBL" id="MBF8640887.1"/>
    </source>
</evidence>
<evidence type="ECO:0000256" key="5">
    <source>
        <dbReference type="ARBA" id="ARBA00023136"/>
    </source>
</evidence>
<dbReference type="GO" id="GO:0022857">
    <property type="term" value="F:transmembrane transporter activity"/>
    <property type="evidence" value="ECO:0007669"/>
    <property type="project" value="InterPro"/>
</dbReference>
<evidence type="ECO:0000256" key="4">
    <source>
        <dbReference type="ARBA" id="ARBA00022989"/>
    </source>
</evidence>
<evidence type="ECO:0000313" key="9">
    <source>
        <dbReference type="Proteomes" id="UP000250443"/>
    </source>
</evidence>
<dbReference type="EMBL" id="UAUF01000011">
    <property type="protein sequence ID" value="SPZ06286.1"/>
    <property type="molecule type" value="Genomic_DNA"/>
</dbReference>
<dbReference type="PANTHER" id="PTHR43124">
    <property type="entry name" value="PURINE EFFLUX PUMP PBUE"/>
    <property type="match status" value="1"/>
</dbReference>
<dbReference type="GO" id="GO:0005886">
    <property type="term" value="C:plasma membrane"/>
    <property type="evidence" value="ECO:0007669"/>
    <property type="project" value="UniProtKB-SubCell"/>
</dbReference>
<protein>
    <submittedName>
        <fullName evidence="7">MFS transporter</fullName>
    </submittedName>
    <submittedName>
        <fullName evidence="8">Major facilitator superfamily transporter</fullName>
    </submittedName>
</protein>
<dbReference type="Gene3D" id="1.20.1250.20">
    <property type="entry name" value="MFS general substrate transporter like domains"/>
    <property type="match status" value="1"/>
</dbReference>
<organism evidence="8 9">
    <name type="scientific">Pseudomonas luteola</name>
    <dbReference type="NCBI Taxonomy" id="47886"/>
    <lineage>
        <taxon>Bacteria</taxon>
        <taxon>Pseudomonadati</taxon>
        <taxon>Pseudomonadota</taxon>
        <taxon>Gammaproteobacteria</taxon>
        <taxon>Pseudomonadales</taxon>
        <taxon>Pseudomonadaceae</taxon>
        <taxon>Pseudomonas</taxon>
    </lineage>
</organism>
<evidence type="ECO:0000256" key="6">
    <source>
        <dbReference type="SAM" id="Phobius"/>
    </source>
</evidence>
<dbReference type="Pfam" id="PF07690">
    <property type="entry name" value="MFS_1"/>
    <property type="match status" value="1"/>
</dbReference>
<proteinExistence type="predicted"/>
<reference evidence="7 10" key="2">
    <citation type="submission" date="2020-10" db="EMBL/GenBank/DDBJ databases">
        <title>Genome sequences of Pseudomonas isolates.</title>
        <authorList>
            <person name="Wessels L."/>
            <person name="Reich F."/>
            <person name="Hammerl J."/>
        </authorList>
    </citation>
    <scope>NUCLEOTIDE SEQUENCE [LARGE SCALE GENOMIC DNA]</scope>
    <source>
        <strain evidence="7 10">20-MO00624-0</strain>
    </source>
</reference>
<dbReference type="AlphaFoldDB" id="A0A2X2CKT8"/>
<keyword evidence="4 6" id="KW-1133">Transmembrane helix</keyword>
<evidence type="ECO:0000256" key="3">
    <source>
        <dbReference type="ARBA" id="ARBA00022692"/>
    </source>
</evidence>